<dbReference type="Gene3D" id="2.60.40.1180">
    <property type="entry name" value="Golgi alpha-mannosidase II"/>
    <property type="match status" value="1"/>
</dbReference>
<gene>
    <name evidence="9" type="ORF">FOH10_26880</name>
</gene>
<dbReference type="RefSeq" id="WP_143982801.1">
    <property type="nucleotide sequence ID" value="NZ_CP041695.1"/>
</dbReference>
<dbReference type="SUPFAM" id="SSF51445">
    <property type="entry name" value="(Trans)glycosidases"/>
    <property type="match status" value="1"/>
</dbReference>
<dbReference type="SMART" id="SM00812">
    <property type="entry name" value="Alpha_L_fucos"/>
    <property type="match status" value="1"/>
</dbReference>
<comment type="similarity">
    <text evidence="2">Belongs to the glycosyl hydrolase 29 family.</text>
</comment>
<dbReference type="EC" id="3.2.1.51" evidence="3"/>
<dbReference type="InterPro" id="IPR057739">
    <property type="entry name" value="Glyco_hydro_29_N"/>
</dbReference>
<feature type="transmembrane region" description="Helical" evidence="7">
    <location>
        <begin position="21"/>
        <end position="44"/>
    </location>
</feature>
<dbReference type="Pfam" id="PF01120">
    <property type="entry name" value="Alpha_L_fucos"/>
    <property type="match status" value="1"/>
</dbReference>
<sequence length="535" mass="58869">MNREGSRARSLPRRIGRYAMLGAAGLTVCAVVVAAVLGVGSWWWGRRDDAKARMTTSGPYEASLGSVRSHPLPGWFRDAKFGVMLHWGPYSVPGFAPVGRTFAETLREDYGHALTRSPYAEDYANQIKDPGSPAAAFHRERYGDAEYADLALEFERGLDAWDPDAWARTFRESGASYVVLTAKYADGYSLWPTAVRNPHAPEFHSTRDLVGELARAVRAQGMRFGLYYSGGVDWTFHPAVVETLGDYAFGPYAQGYPEYAEAQVRELIERYEPDLLWNDIGWPTGQQRLNALFADYYNTVPDGVVNDRWETASFLREVISLGPVRWIFDQVMRRVLAEPGAAERVTTPPDVPHSDFRTPEYTGFDTVQEKFWQQDRGIGGSFGYNRQETDADYAPPEELLTSLVQAAANNGALLLNVGPTGTGEIVPEQQRRLDAIGAWLRVNGEAMDGSRPWQVSSARTADGMPVMFTRKGSQVYAIVLGRPTGPVTLRDIRLDGPARLLGSGASAQVHRDGADTVLDAAFTGAFAPVVAVTTG</sequence>
<dbReference type="AlphaFoldDB" id="A0A516NSD8"/>
<dbReference type="Proteomes" id="UP000317039">
    <property type="component" value="Chromosome"/>
</dbReference>
<dbReference type="PIRSF" id="PIRSF001092">
    <property type="entry name" value="Alpha-L-fucosidase"/>
    <property type="match status" value="1"/>
</dbReference>
<evidence type="ECO:0000256" key="3">
    <source>
        <dbReference type="ARBA" id="ARBA00012662"/>
    </source>
</evidence>
<feature type="domain" description="Glycoside hydrolase family 29 N-terminal" evidence="8">
    <location>
        <begin position="52"/>
        <end position="445"/>
    </location>
</feature>
<keyword evidence="7" id="KW-0812">Transmembrane</keyword>
<dbReference type="GO" id="GO:0004560">
    <property type="term" value="F:alpha-L-fucosidase activity"/>
    <property type="evidence" value="ECO:0007669"/>
    <property type="project" value="InterPro"/>
</dbReference>
<dbReference type="InterPro" id="IPR016286">
    <property type="entry name" value="FUC_metazoa-typ"/>
</dbReference>
<keyword evidence="5" id="KW-0378">Hydrolase</keyword>
<dbReference type="PANTHER" id="PTHR10030:SF37">
    <property type="entry name" value="ALPHA-L-FUCOSIDASE-RELATED"/>
    <property type="match status" value="1"/>
</dbReference>
<evidence type="ECO:0000256" key="5">
    <source>
        <dbReference type="ARBA" id="ARBA00022801"/>
    </source>
</evidence>
<name>A0A516NSD8_9NOCA</name>
<evidence type="ECO:0000256" key="1">
    <source>
        <dbReference type="ARBA" id="ARBA00004071"/>
    </source>
</evidence>
<dbReference type="GO" id="GO:0016139">
    <property type="term" value="P:glycoside catabolic process"/>
    <property type="evidence" value="ECO:0007669"/>
    <property type="project" value="TreeGrafter"/>
</dbReference>
<evidence type="ECO:0000256" key="2">
    <source>
        <dbReference type="ARBA" id="ARBA00007951"/>
    </source>
</evidence>
<comment type="function">
    <text evidence="1">Alpha-L-fucosidase is responsible for hydrolyzing the alpha-1,6-linked fucose joined to the reducing-end N-acetylglucosamine of the carbohydrate moieties of glycoproteins.</text>
</comment>
<evidence type="ECO:0000313" key="9">
    <source>
        <dbReference type="EMBL" id="QDP81818.1"/>
    </source>
</evidence>
<dbReference type="KEGG" id="nod:FOH10_26880"/>
<dbReference type="Gene3D" id="3.20.20.80">
    <property type="entry name" value="Glycosidases"/>
    <property type="match status" value="1"/>
</dbReference>
<keyword evidence="7" id="KW-0472">Membrane</keyword>
<evidence type="ECO:0000313" key="10">
    <source>
        <dbReference type="Proteomes" id="UP000317039"/>
    </source>
</evidence>
<dbReference type="InterPro" id="IPR017853">
    <property type="entry name" value="GH"/>
</dbReference>
<dbReference type="EMBL" id="CP041695">
    <property type="protein sequence ID" value="QDP81818.1"/>
    <property type="molecule type" value="Genomic_DNA"/>
</dbReference>
<dbReference type="InterPro" id="IPR000933">
    <property type="entry name" value="Glyco_hydro_29"/>
</dbReference>
<evidence type="ECO:0000256" key="6">
    <source>
        <dbReference type="ARBA" id="ARBA00023295"/>
    </source>
</evidence>
<dbReference type="GeneID" id="80335990"/>
<evidence type="ECO:0000256" key="7">
    <source>
        <dbReference type="SAM" id="Phobius"/>
    </source>
</evidence>
<keyword evidence="6" id="KW-0326">Glycosidase</keyword>
<keyword evidence="4" id="KW-0732">Signal</keyword>
<dbReference type="GO" id="GO:0006004">
    <property type="term" value="P:fucose metabolic process"/>
    <property type="evidence" value="ECO:0007669"/>
    <property type="project" value="InterPro"/>
</dbReference>
<evidence type="ECO:0000256" key="4">
    <source>
        <dbReference type="ARBA" id="ARBA00022729"/>
    </source>
</evidence>
<evidence type="ECO:0000259" key="8">
    <source>
        <dbReference type="Pfam" id="PF01120"/>
    </source>
</evidence>
<protein>
    <recommendedName>
        <fullName evidence="3">alpha-L-fucosidase</fullName>
        <ecNumber evidence="3">3.2.1.51</ecNumber>
    </recommendedName>
</protein>
<dbReference type="PANTHER" id="PTHR10030">
    <property type="entry name" value="ALPHA-L-FUCOSIDASE"/>
    <property type="match status" value="1"/>
</dbReference>
<organism evidence="9 10">
    <name type="scientific">Nocardia otitidiscaviarum</name>
    <dbReference type="NCBI Taxonomy" id="1823"/>
    <lineage>
        <taxon>Bacteria</taxon>
        <taxon>Bacillati</taxon>
        <taxon>Actinomycetota</taxon>
        <taxon>Actinomycetes</taxon>
        <taxon>Mycobacteriales</taxon>
        <taxon>Nocardiaceae</taxon>
        <taxon>Nocardia</taxon>
    </lineage>
</organism>
<dbReference type="GO" id="GO:0005764">
    <property type="term" value="C:lysosome"/>
    <property type="evidence" value="ECO:0007669"/>
    <property type="project" value="TreeGrafter"/>
</dbReference>
<keyword evidence="7" id="KW-1133">Transmembrane helix</keyword>
<accession>A0A516NSD8</accession>
<reference evidence="9 10" key="1">
    <citation type="submission" date="2019-07" db="EMBL/GenBank/DDBJ databases">
        <title>Complete Genome Sequence and Methylome Analysis of Nocardia otitidis-caviarum NEB252.</title>
        <authorList>
            <person name="Fomenkov A."/>
            <person name="Anton B.P."/>
            <person name="Vincze T."/>
            <person name="Roberts R.J."/>
        </authorList>
    </citation>
    <scope>NUCLEOTIDE SEQUENCE [LARGE SCALE GENOMIC DNA]</scope>
    <source>
        <strain evidence="9 10">NEB252</strain>
    </source>
</reference>
<proteinExistence type="inferred from homology"/>
<dbReference type="PRINTS" id="PR00741">
    <property type="entry name" value="GLHYDRLASE29"/>
</dbReference>
<dbReference type="InterPro" id="IPR013780">
    <property type="entry name" value="Glyco_hydro_b"/>
</dbReference>